<evidence type="ECO:0000256" key="1">
    <source>
        <dbReference type="SAM" id="Phobius"/>
    </source>
</evidence>
<name>A0ABX0TRY3_9SPHN</name>
<dbReference type="Gene3D" id="3.30.1300.30">
    <property type="entry name" value="GSPII I/J protein-like"/>
    <property type="match status" value="1"/>
</dbReference>
<feature type="transmembrane region" description="Helical" evidence="1">
    <location>
        <begin position="12"/>
        <end position="33"/>
    </location>
</feature>
<gene>
    <name evidence="2" type="ORF">FHS31_001904</name>
</gene>
<keyword evidence="1" id="KW-1133">Transmembrane helix</keyword>
<comment type="caution">
    <text evidence="2">The sequence shown here is derived from an EMBL/GenBank/DDBJ whole genome shotgun (WGS) entry which is preliminary data.</text>
</comment>
<organism evidence="2 3">
    <name type="scientific">Sphingomonas vulcanisoli</name>
    <dbReference type="NCBI Taxonomy" id="1658060"/>
    <lineage>
        <taxon>Bacteria</taxon>
        <taxon>Pseudomonadati</taxon>
        <taxon>Pseudomonadota</taxon>
        <taxon>Alphaproteobacteria</taxon>
        <taxon>Sphingomonadales</taxon>
        <taxon>Sphingomonadaceae</taxon>
        <taxon>Sphingomonas</taxon>
    </lineage>
</organism>
<protein>
    <submittedName>
        <fullName evidence="2">General secretion pathway protein K</fullName>
    </submittedName>
</protein>
<evidence type="ECO:0000313" key="2">
    <source>
        <dbReference type="EMBL" id="NIJ08287.1"/>
    </source>
</evidence>
<sequence>MKLIPEHEQGLALINVLLMVALASGLIAAILIAENAGIARSTRLHEAASADAVLQGAELSAIAALRRDMVQHPDSDDQTEAWARISDTDRKIAGGRFTLLVADAQAKLNLNALAKNDGPSLILLPAIVQALKLPPDTTIKMLALFKAVGPISSIAQLGLAGIDPATIAKLAALCTVLPPDMNRINVNDADEAMLSVLLGDPILGRLLANRRARLGLLTEGDFIAARSRVPAAAGFKSDFYWARGRVTIGGTTREQISLLRRDMADNQPRVVAISRWLGGAAPLDAPPLKPTS</sequence>
<dbReference type="EMBL" id="JAAOZC010000004">
    <property type="protein sequence ID" value="NIJ08287.1"/>
    <property type="molecule type" value="Genomic_DNA"/>
</dbReference>
<dbReference type="InterPro" id="IPR045584">
    <property type="entry name" value="Pilin-like"/>
</dbReference>
<keyword evidence="1" id="KW-0812">Transmembrane</keyword>
<proteinExistence type="predicted"/>
<reference evidence="2 3" key="1">
    <citation type="submission" date="2020-03" db="EMBL/GenBank/DDBJ databases">
        <title>Genomic Encyclopedia of Type Strains, Phase III (KMG-III): the genomes of soil and plant-associated and newly described type strains.</title>
        <authorList>
            <person name="Whitman W."/>
        </authorList>
    </citation>
    <scope>NUCLEOTIDE SEQUENCE [LARGE SCALE GENOMIC DNA]</scope>
    <source>
        <strain evidence="2 3">CECT 8804</strain>
    </source>
</reference>
<dbReference type="RefSeq" id="WP_167073134.1">
    <property type="nucleotide sequence ID" value="NZ_JAAOZC010000004.1"/>
</dbReference>
<dbReference type="SUPFAM" id="SSF54523">
    <property type="entry name" value="Pili subunits"/>
    <property type="match status" value="1"/>
</dbReference>
<keyword evidence="3" id="KW-1185">Reference proteome</keyword>
<evidence type="ECO:0000313" key="3">
    <source>
        <dbReference type="Proteomes" id="UP000727456"/>
    </source>
</evidence>
<keyword evidence="1" id="KW-0472">Membrane</keyword>
<accession>A0ABX0TRY3</accession>
<dbReference type="Proteomes" id="UP000727456">
    <property type="component" value="Unassembled WGS sequence"/>
</dbReference>